<reference evidence="2" key="2">
    <citation type="submission" date="2020-09" db="EMBL/GenBank/DDBJ databases">
        <authorList>
            <person name="Sun Q."/>
            <person name="Zhou Y."/>
        </authorList>
    </citation>
    <scope>NUCLEOTIDE SEQUENCE</scope>
    <source>
        <strain evidence="2">CGMCC 1.12785</strain>
    </source>
</reference>
<keyword evidence="3" id="KW-1185">Reference proteome</keyword>
<keyword evidence="1" id="KW-0472">Membrane</keyword>
<feature type="transmembrane region" description="Helical" evidence="1">
    <location>
        <begin position="7"/>
        <end position="26"/>
    </location>
</feature>
<comment type="caution">
    <text evidence="2">The sequence shown here is derived from an EMBL/GenBank/DDBJ whole genome shotgun (WGS) entry which is preliminary data.</text>
</comment>
<keyword evidence="1" id="KW-0812">Transmembrane</keyword>
<gene>
    <name evidence="2" type="ORF">GCM10011333_11210</name>
</gene>
<dbReference type="Proteomes" id="UP000616114">
    <property type="component" value="Unassembled WGS sequence"/>
</dbReference>
<proteinExistence type="predicted"/>
<reference evidence="2" key="1">
    <citation type="journal article" date="2014" name="Int. J. Syst. Evol. Microbiol.">
        <title>Complete genome sequence of Corynebacterium casei LMG S-19264T (=DSM 44701T), isolated from a smear-ripened cheese.</title>
        <authorList>
            <consortium name="US DOE Joint Genome Institute (JGI-PGF)"/>
            <person name="Walter F."/>
            <person name="Albersmeier A."/>
            <person name="Kalinowski J."/>
            <person name="Ruckert C."/>
        </authorList>
    </citation>
    <scope>NUCLEOTIDE SEQUENCE</scope>
    <source>
        <strain evidence="2">CGMCC 1.12785</strain>
    </source>
</reference>
<evidence type="ECO:0000256" key="1">
    <source>
        <dbReference type="SAM" id="Phobius"/>
    </source>
</evidence>
<evidence type="ECO:0000313" key="2">
    <source>
        <dbReference type="EMBL" id="GGA10246.1"/>
    </source>
</evidence>
<dbReference type="RefSeq" id="WP_188549953.1">
    <property type="nucleotide sequence ID" value="NZ_BMFY01000004.1"/>
</dbReference>
<feature type="transmembrane region" description="Helical" evidence="1">
    <location>
        <begin position="32"/>
        <end position="49"/>
    </location>
</feature>
<sequence>MHSASAILCSVVIGVALLCISLVSGLTVAESTANAALGLLASLLAFSFLRDR</sequence>
<accession>A0A8J2XK18</accession>
<dbReference type="AlphaFoldDB" id="A0A8J2XK18"/>
<dbReference type="EMBL" id="BMFY01000004">
    <property type="protein sequence ID" value="GGA10246.1"/>
    <property type="molecule type" value="Genomic_DNA"/>
</dbReference>
<keyword evidence="1" id="KW-1133">Transmembrane helix</keyword>
<evidence type="ECO:0000313" key="3">
    <source>
        <dbReference type="Proteomes" id="UP000616114"/>
    </source>
</evidence>
<name>A0A8J2XK18_9MICO</name>
<organism evidence="2 3">
    <name type="scientific">Sediminivirga luteola</name>
    <dbReference type="NCBI Taxonomy" id="1774748"/>
    <lineage>
        <taxon>Bacteria</taxon>
        <taxon>Bacillati</taxon>
        <taxon>Actinomycetota</taxon>
        <taxon>Actinomycetes</taxon>
        <taxon>Micrococcales</taxon>
        <taxon>Brevibacteriaceae</taxon>
        <taxon>Sediminivirga</taxon>
    </lineage>
</organism>
<protein>
    <submittedName>
        <fullName evidence="2">Uncharacterized protein</fullName>
    </submittedName>
</protein>